<dbReference type="Proteomes" id="UP000478052">
    <property type="component" value="Unassembled WGS sequence"/>
</dbReference>
<evidence type="ECO:0000256" key="1">
    <source>
        <dbReference type="ARBA" id="ARBA00001968"/>
    </source>
</evidence>
<keyword evidence="2" id="KW-0479">Metal-binding</keyword>
<evidence type="ECO:0000313" key="5">
    <source>
        <dbReference type="Proteomes" id="UP000478052"/>
    </source>
</evidence>
<keyword evidence="5" id="KW-1185">Reference proteome</keyword>
<comment type="caution">
    <text evidence="4">The sequence shown here is derived from an EMBL/GenBank/DDBJ whole genome shotgun (WGS) entry which is preliminary data.</text>
</comment>
<reference evidence="4 5" key="1">
    <citation type="submission" date="2019-08" db="EMBL/GenBank/DDBJ databases">
        <title>Whole genome of Aphis craccivora.</title>
        <authorList>
            <person name="Voronova N.V."/>
            <person name="Shulinski R.S."/>
            <person name="Bandarenka Y.V."/>
            <person name="Zhorov D.G."/>
            <person name="Warner D."/>
        </authorList>
    </citation>
    <scope>NUCLEOTIDE SEQUENCE [LARGE SCALE GENOMIC DNA]</scope>
    <source>
        <strain evidence="4">180601</strain>
        <tissue evidence="4">Whole Body</tissue>
    </source>
</reference>
<proteinExistence type="predicted"/>
<dbReference type="InterPro" id="IPR027806">
    <property type="entry name" value="HARBI1_dom"/>
</dbReference>
<evidence type="ECO:0000256" key="2">
    <source>
        <dbReference type="ARBA" id="ARBA00022723"/>
    </source>
</evidence>
<dbReference type="PANTHER" id="PTHR23080">
    <property type="entry name" value="THAP DOMAIN PROTEIN"/>
    <property type="match status" value="1"/>
</dbReference>
<dbReference type="OrthoDB" id="6582105at2759"/>
<evidence type="ECO:0000313" key="4">
    <source>
        <dbReference type="EMBL" id="KAF0748314.1"/>
    </source>
</evidence>
<feature type="domain" description="DDE Tnp4" evidence="3">
    <location>
        <begin position="128"/>
        <end position="273"/>
    </location>
</feature>
<protein>
    <recommendedName>
        <fullName evidence="3">DDE Tnp4 domain-containing protein</fullName>
    </recommendedName>
</protein>
<comment type="cofactor">
    <cofactor evidence="1">
        <name>a divalent metal cation</name>
        <dbReference type="ChEBI" id="CHEBI:60240"/>
    </cofactor>
</comment>
<organism evidence="4 5">
    <name type="scientific">Aphis craccivora</name>
    <name type="common">Cowpea aphid</name>
    <dbReference type="NCBI Taxonomy" id="307492"/>
    <lineage>
        <taxon>Eukaryota</taxon>
        <taxon>Metazoa</taxon>
        <taxon>Ecdysozoa</taxon>
        <taxon>Arthropoda</taxon>
        <taxon>Hexapoda</taxon>
        <taxon>Insecta</taxon>
        <taxon>Pterygota</taxon>
        <taxon>Neoptera</taxon>
        <taxon>Paraneoptera</taxon>
        <taxon>Hemiptera</taxon>
        <taxon>Sternorrhyncha</taxon>
        <taxon>Aphidomorpha</taxon>
        <taxon>Aphidoidea</taxon>
        <taxon>Aphididae</taxon>
        <taxon>Aphidini</taxon>
        <taxon>Aphis</taxon>
        <taxon>Aphis</taxon>
    </lineage>
</organism>
<dbReference type="EMBL" id="VUJU01006530">
    <property type="protein sequence ID" value="KAF0748314.1"/>
    <property type="molecule type" value="Genomic_DNA"/>
</dbReference>
<dbReference type="Pfam" id="PF13359">
    <property type="entry name" value="DDE_Tnp_4"/>
    <property type="match status" value="1"/>
</dbReference>
<gene>
    <name evidence="4" type="ORF">FWK35_00023606</name>
</gene>
<dbReference type="AlphaFoldDB" id="A0A6G0Y2X2"/>
<evidence type="ECO:0000259" key="3">
    <source>
        <dbReference type="Pfam" id="PF13359"/>
    </source>
</evidence>
<sequence>MFWKCRNYGFVQNSDIINPIEHEINNEPLDLSMKPILNSSSKLNDSNNASNSSIALEVQNYFLQNENEAIKIELRHLGIKFNYANFNQNNELLNSYTSLPSNSVFQALSKTIEHRISLNMIFTAVSLQSLNIQKDTYSNYKHRNTWKALIGIAPNGVVTFVSKLIPGSTSDKVITLKSGLLEQLVPGDLILADKGFLLREILPPGVSLYIPPFLDTPQFTPDQVVQTEKITKARIHVERAIQRIKCYSILDVIPFSMLKQAESIFQLVAALTNLQPPLIKEIQTHM</sequence>
<name>A0A6G0Y2X2_APHCR</name>
<dbReference type="PANTHER" id="PTHR23080:SF133">
    <property type="entry name" value="SI:CH211-262I1.5-RELATED"/>
    <property type="match status" value="1"/>
</dbReference>
<dbReference type="GO" id="GO:0046872">
    <property type="term" value="F:metal ion binding"/>
    <property type="evidence" value="ECO:0007669"/>
    <property type="project" value="UniProtKB-KW"/>
</dbReference>
<accession>A0A6G0Y2X2</accession>